<dbReference type="EMBL" id="JALJOQ010000158">
    <property type="protein sequence ID" value="KAK9792736.1"/>
    <property type="molecule type" value="Genomic_DNA"/>
</dbReference>
<dbReference type="InterPro" id="IPR022552">
    <property type="entry name" value="UPF_Ycf55"/>
</dbReference>
<proteinExistence type="predicted"/>
<protein>
    <submittedName>
        <fullName evidence="2">Uncharacterized protein</fullName>
    </submittedName>
</protein>
<feature type="compositionally biased region" description="Polar residues" evidence="1">
    <location>
        <begin position="183"/>
        <end position="199"/>
    </location>
</feature>
<organism evidence="2 3">
    <name type="scientific">Symbiochloris irregularis</name>
    <dbReference type="NCBI Taxonomy" id="706552"/>
    <lineage>
        <taxon>Eukaryota</taxon>
        <taxon>Viridiplantae</taxon>
        <taxon>Chlorophyta</taxon>
        <taxon>core chlorophytes</taxon>
        <taxon>Trebouxiophyceae</taxon>
        <taxon>Trebouxiales</taxon>
        <taxon>Trebouxiaceae</taxon>
        <taxon>Symbiochloris</taxon>
    </lineage>
</organism>
<dbReference type="PANTHER" id="PTHR36807:SF2">
    <property type="entry name" value="PHOSPHOGLYCOLATE PHOSPHATASE"/>
    <property type="match status" value="1"/>
</dbReference>
<reference evidence="2 3" key="1">
    <citation type="journal article" date="2024" name="Nat. Commun.">
        <title>Phylogenomics reveals the evolutionary origins of lichenization in chlorophyte algae.</title>
        <authorList>
            <person name="Puginier C."/>
            <person name="Libourel C."/>
            <person name="Otte J."/>
            <person name="Skaloud P."/>
            <person name="Haon M."/>
            <person name="Grisel S."/>
            <person name="Petersen M."/>
            <person name="Berrin J.G."/>
            <person name="Delaux P.M."/>
            <person name="Dal Grande F."/>
            <person name="Keller J."/>
        </authorList>
    </citation>
    <scope>NUCLEOTIDE SEQUENCE [LARGE SCALE GENOMIC DNA]</scope>
    <source>
        <strain evidence="2 3">SAG 2036</strain>
    </source>
</reference>
<sequence length="496" mass="53276">MGGYDPAAYMPASVPQIERTGTDISKELGQGLQTLATWQEKTRSHRLLSLAGRCLTTLHQAGQPQQHTRFHGWPCPGCCRYALGLHLIAIAMSALEERVGTLPEEASKATAAEWQLLMLALLSSCSTAAAQAWLGYVPGNLGKETQTLIGTLRTGLRAEKSMMLLAADGAIQASSAQQGASELTRQSAKQPCSTGSGPESMQGDLWDHVAEKASVHAVVTRFLRFGIHGRAVPAASSADLDGPDVAAALSLPGFGARERARRALHSSASGIRGWGWQRSSGAVAPAGMPASPALRRGWAVLHDMAITAAELVASAYLAEAGSPDDEGQPSPAGGGQPSSAELQEEAWPLFLHPRLTSTRSLERFRNQVALRRLMQRNIGEVVDMHEDMHWLWCCSASGRLMRQPLPARRSQELRALKGWRRMVSLGLDLVDVAAPLIRAAFMRASACASWLLSTLIGRGLGLIFRGVRQSIYPGGQKAGVRRKPRQYSRAVPGLLQ</sequence>
<accession>A0AAW1NS60</accession>
<evidence type="ECO:0000313" key="3">
    <source>
        <dbReference type="Proteomes" id="UP001465755"/>
    </source>
</evidence>
<evidence type="ECO:0000313" key="2">
    <source>
        <dbReference type="EMBL" id="KAK9792736.1"/>
    </source>
</evidence>
<feature type="region of interest" description="Disordered" evidence="1">
    <location>
        <begin position="320"/>
        <end position="339"/>
    </location>
</feature>
<gene>
    <name evidence="2" type="ORF">WJX73_001631</name>
</gene>
<dbReference type="PANTHER" id="PTHR36807">
    <property type="entry name" value="PHOSPHOGLYCOLATE PHOSPHATASE"/>
    <property type="match status" value="1"/>
</dbReference>
<dbReference type="Proteomes" id="UP001465755">
    <property type="component" value="Unassembled WGS sequence"/>
</dbReference>
<feature type="region of interest" description="Disordered" evidence="1">
    <location>
        <begin position="177"/>
        <end position="203"/>
    </location>
</feature>
<dbReference type="AlphaFoldDB" id="A0AAW1NS60"/>
<evidence type="ECO:0000256" key="1">
    <source>
        <dbReference type="SAM" id="MobiDB-lite"/>
    </source>
</evidence>
<name>A0AAW1NS60_9CHLO</name>
<keyword evidence="3" id="KW-1185">Reference proteome</keyword>
<dbReference type="Pfam" id="PF12452">
    <property type="entry name" value="DUF3685"/>
    <property type="match status" value="1"/>
</dbReference>
<comment type="caution">
    <text evidence="2">The sequence shown here is derived from an EMBL/GenBank/DDBJ whole genome shotgun (WGS) entry which is preliminary data.</text>
</comment>